<dbReference type="RefSeq" id="WP_124924480.1">
    <property type="nucleotide sequence ID" value="NZ_BMOH01000001.1"/>
</dbReference>
<accession>A0A3P1SW17</accession>
<evidence type="ECO:0000313" key="1">
    <source>
        <dbReference type="EMBL" id="RRD01407.1"/>
    </source>
</evidence>
<keyword evidence="2" id="KW-1185">Reference proteome</keyword>
<protein>
    <submittedName>
        <fullName evidence="1">TraB/GumN family protein</fullName>
    </submittedName>
</protein>
<proteinExistence type="predicted"/>
<dbReference type="EMBL" id="RQXV01000001">
    <property type="protein sequence ID" value="RRD01407.1"/>
    <property type="molecule type" value="Genomic_DNA"/>
</dbReference>
<dbReference type="PANTHER" id="PTHR40590:SF1">
    <property type="entry name" value="CYTOPLASMIC PROTEIN"/>
    <property type="match status" value="1"/>
</dbReference>
<dbReference type="InterPro" id="IPR002816">
    <property type="entry name" value="TraB/PrgY/GumN_fam"/>
</dbReference>
<comment type="caution">
    <text evidence="1">The sequence shown here is derived from an EMBL/GenBank/DDBJ whole genome shotgun (WGS) entry which is preliminary data.</text>
</comment>
<dbReference type="InterPro" id="IPR047111">
    <property type="entry name" value="YbaP-like"/>
</dbReference>
<dbReference type="Pfam" id="PF01963">
    <property type="entry name" value="TraB_PrgY_gumN"/>
    <property type="match status" value="1"/>
</dbReference>
<dbReference type="PANTHER" id="PTHR40590">
    <property type="entry name" value="CYTOPLASMIC PROTEIN-RELATED"/>
    <property type="match status" value="1"/>
</dbReference>
<dbReference type="CDD" id="cd14789">
    <property type="entry name" value="Tiki"/>
    <property type="match status" value="1"/>
</dbReference>
<dbReference type="OrthoDB" id="357294at2"/>
<name>A0A3P1SW17_9GAMM</name>
<organism evidence="1 2">
    <name type="scientific">Amphritea balenae</name>
    <dbReference type="NCBI Taxonomy" id="452629"/>
    <lineage>
        <taxon>Bacteria</taxon>
        <taxon>Pseudomonadati</taxon>
        <taxon>Pseudomonadota</taxon>
        <taxon>Gammaproteobacteria</taxon>
        <taxon>Oceanospirillales</taxon>
        <taxon>Oceanospirillaceae</taxon>
        <taxon>Amphritea</taxon>
    </lineage>
</organism>
<evidence type="ECO:0000313" key="2">
    <source>
        <dbReference type="Proteomes" id="UP000267535"/>
    </source>
</evidence>
<dbReference type="Proteomes" id="UP000267535">
    <property type="component" value="Unassembled WGS sequence"/>
</dbReference>
<dbReference type="AlphaFoldDB" id="A0A3P1SW17"/>
<gene>
    <name evidence="1" type="ORF">EHS89_02275</name>
</gene>
<reference evidence="1 2" key="1">
    <citation type="submission" date="2018-11" db="EMBL/GenBank/DDBJ databases">
        <title>The draft genome sequence of Amphritea balenae JAMM 1525T.</title>
        <authorList>
            <person name="Fang Z."/>
            <person name="Zhang Y."/>
            <person name="Han X."/>
        </authorList>
    </citation>
    <scope>NUCLEOTIDE SEQUENCE [LARGE SCALE GENOMIC DNA]</scope>
    <source>
        <strain evidence="1 2">JAMM 1525</strain>
    </source>
</reference>
<sequence length="294" mass="33358">MLTKAIRSVVFLCLFAVLGTVQFVSAASSVWQISQGSSVLYLAGTIHMLRADDYPLPAEFQDVYQASDLLVFETDLAQLLDPVIQNRLQQSLIYPEHNNLRQFISDELYQEIAERWRKANLPPMLLPFMKPGGVAMTLTMSELQSIGVDTQGIDQHFHQRAKRDKKPVRGLESVDQQISYLATMGEGNEELFLKQSFSEMDQSTEFMGELIQAWRDGDKASLERLVVTDMQQQFPALYNRLLVDRNLLWLPQIKQMLKSEKETELVLVGAAHLVGQDGLLRQLAARGYTVQQLP</sequence>